<evidence type="ECO:0000256" key="5">
    <source>
        <dbReference type="ARBA" id="ARBA00023235"/>
    </source>
</evidence>
<gene>
    <name evidence="8" type="ORF">METZ01_LOCUS324619</name>
</gene>
<keyword evidence="4" id="KW-0697">Rotamase</keyword>
<evidence type="ECO:0000256" key="1">
    <source>
        <dbReference type="ARBA" id="ARBA00000971"/>
    </source>
</evidence>
<feature type="region of interest" description="Disordered" evidence="6">
    <location>
        <begin position="107"/>
        <end position="141"/>
    </location>
</feature>
<feature type="domain" description="PPIase FKBP-type" evidence="7">
    <location>
        <begin position="1"/>
        <end position="66"/>
    </location>
</feature>
<name>A0A382PGL5_9ZZZZ</name>
<dbReference type="Pfam" id="PF00254">
    <property type="entry name" value="FKBP_C"/>
    <property type="match status" value="1"/>
</dbReference>
<protein>
    <recommendedName>
        <fullName evidence="3">peptidylprolyl isomerase</fullName>
        <ecNumber evidence="3">5.2.1.8</ecNumber>
    </recommendedName>
</protein>
<evidence type="ECO:0000256" key="2">
    <source>
        <dbReference type="ARBA" id="ARBA00006577"/>
    </source>
</evidence>
<dbReference type="PANTHER" id="PTHR47861:SF4">
    <property type="entry name" value="FKBP-TYPE 16 KDA PEPTIDYL-PROLYL CIS-TRANS ISOMERASE"/>
    <property type="match status" value="1"/>
</dbReference>
<dbReference type="EC" id="5.2.1.8" evidence="3"/>
<organism evidence="8">
    <name type="scientific">marine metagenome</name>
    <dbReference type="NCBI Taxonomy" id="408172"/>
    <lineage>
        <taxon>unclassified sequences</taxon>
        <taxon>metagenomes</taxon>
        <taxon>ecological metagenomes</taxon>
    </lineage>
</organism>
<evidence type="ECO:0000313" key="8">
    <source>
        <dbReference type="EMBL" id="SVC71765.1"/>
    </source>
</evidence>
<reference evidence="8" key="1">
    <citation type="submission" date="2018-05" db="EMBL/GenBank/DDBJ databases">
        <authorList>
            <person name="Lanie J.A."/>
            <person name="Ng W.-L."/>
            <person name="Kazmierczak K.M."/>
            <person name="Andrzejewski T.M."/>
            <person name="Davidsen T.M."/>
            <person name="Wayne K.J."/>
            <person name="Tettelin H."/>
            <person name="Glass J.I."/>
            <person name="Rusch D."/>
            <person name="Podicherti R."/>
            <person name="Tsui H.-C.T."/>
            <person name="Winkler M.E."/>
        </authorList>
    </citation>
    <scope>NUCLEOTIDE SEQUENCE</scope>
</reference>
<dbReference type="Gene3D" id="3.10.50.40">
    <property type="match status" value="1"/>
</dbReference>
<feature type="compositionally biased region" description="Acidic residues" evidence="6">
    <location>
        <begin position="127"/>
        <end position="141"/>
    </location>
</feature>
<dbReference type="PANTHER" id="PTHR47861">
    <property type="entry name" value="FKBP-TYPE PEPTIDYL-PROLYL CIS-TRANS ISOMERASE SLYD"/>
    <property type="match status" value="1"/>
</dbReference>
<dbReference type="InterPro" id="IPR001179">
    <property type="entry name" value="PPIase_FKBP_dom"/>
</dbReference>
<keyword evidence="5" id="KW-0413">Isomerase</keyword>
<dbReference type="EMBL" id="UINC01106832">
    <property type="protein sequence ID" value="SVC71765.1"/>
    <property type="molecule type" value="Genomic_DNA"/>
</dbReference>
<evidence type="ECO:0000256" key="3">
    <source>
        <dbReference type="ARBA" id="ARBA00013194"/>
    </source>
</evidence>
<proteinExistence type="inferred from homology"/>
<dbReference type="SUPFAM" id="SSF54534">
    <property type="entry name" value="FKBP-like"/>
    <property type="match status" value="1"/>
</dbReference>
<evidence type="ECO:0000256" key="4">
    <source>
        <dbReference type="ARBA" id="ARBA00023110"/>
    </source>
</evidence>
<dbReference type="PROSITE" id="PS50059">
    <property type="entry name" value="FKBP_PPIASE"/>
    <property type="match status" value="1"/>
</dbReference>
<dbReference type="AlphaFoldDB" id="A0A382PGL5"/>
<dbReference type="InterPro" id="IPR046357">
    <property type="entry name" value="PPIase_dom_sf"/>
</dbReference>
<comment type="catalytic activity">
    <reaction evidence="1">
        <text>[protein]-peptidylproline (omega=180) = [protein]-peptidylproline (omega=0)</text>
        <dbReference type="Rhea" id="RHEA:16237"/>
        <dbReference type="Rhea" id="RHEA-COMP:10747"/>
        <dbReference type="Rhea" id="RHEA-COMP:10748"/>
        <dbReference type="ChEBI" id="CHEBI:83833"/>
        <dbReference type="ChEBI" id="CHEBI:83834"/>
        <dbReference type="EC" id="5.2.1.8"/>
    </reaction>
</comment>
<dbReference type="GO" id="GO:0003755">
    <property type="term" value="F:peptidyl-prolyl cis-trans isomerase activity"/>
    <property type="evidence" value="ECO:0007669"/>
    <property type="project" value="UniProtKB-KW"/>
</dbReference>
<evidence type="ECO:0000256" key="6">
    <source>
        <dbReference type="SAM" id="MobiDB-lite"/>
    </source>
</evidence>
<sequence>LVGHKGMIPGFEREVMGAGVGDTRSFTLEPEDAYGMPSDELVQEVPRDMFPEDMPLDLGMMLMSDGGPFRIVAITDNTVRCDFNNPMAGKTLHFEVEVMDVRAATEDELSHGHAHGPGGHHHHDDHDDSEAKDDSCGDDCC</sequence>
<feature type="compositionally biased region" description="Basic residues" evidence="6">
    <location>
        <begin position="112"/>
        <end position="123"/>
    </location>
</feature>
<feature type="non-terminal residue" evidence="8">
    <location>
        <position position="1"/>
    </location>
</feature>
<accession>A0A382PGL5</accession>
<comment type="similarity">
    <text evidence="2">Belongs to the FKBP-type PPIase family.</text>
</comment>
<evidence type="ECO:0000259" key="7">
    <source>
        <dbReference type="PROSITE" id="PS50059"/>
    </source>
</evidence>